<evidence type="ECO:0000256" key="1">
    <source>
        <dbReference type="SAM" id="Coils"/>
    </source>
</evidence>
<dbReference type="Proteomes" id="UP000241762">
    <property type="component" value="Chromosome"/>
</dbReference>
<feature type="coiled-coil region" evidence="1">
    <location>
        <begin position="8"/>
        <end position="35"/>
    </location>
</feature>
<dbReference type="OrthoDB" id="9800558at2"/>
<protein>
    <submittedName>
        <fullName evidence="2">Uncharacterized protein</fullName>
    </submittedName>
</protein>
<evidence type="ECO:0000313" key="3">
    <source>
        <dbReference type="Proteomes" id="UP000241762"/>
    </source>
</evidence>
<dbReference type="RefSeq" id="WP_106874747.1">
    <property type="nucleotide sequence ID" value="NZ_CP027845.1"/>
</dbReference>
<accession>A0A2P1P9J2</accession>
<proteinExistence type="predicted"/>
<dbReference type="EMBL" id="CP027845">
    <property type="protein sequence ID" value="AVP87910.1"/>
    <property type="molecule type" value="Genomic_DNA"/>
</dbReference>
<gene>
    <name evidence="2" type="ORF">phytr_9820</name>
</gene>
<keyword evidence="3" id="KW-1185">Reference proteome</keyword>
<organism evidence="2 3">
    <name type="scientific">Candidatus Phycorickettsia trachydisci</name>
    <dbReference type="NCBI Taxonomy" id="2115978"/>
    <lineage>
        <taxon>Bacteria</taxon>
        <taxon>Pseudomonadati</taxon>
        <taxon>Pseudomonadota</taxon>
        <taxon>Alphaproteobacteria</taxon>
        <taxon>Rickettsiales</taxon>
        <taxon>Rickettsiaceae</taxon>
        <taxon>Candidatus Phycorickettsia</taxon>
    </lineage>
</organism>
<dbReference type="AlphaFoldDB" id="A0A2P1P9J2"/>
<name>A0A2P1P9J2_9RICK</name>
<evidence type="ECO:0000313" key="2">
    <source>
        <dbReference type="EMBL" id="AVP87910.1"/>
    </source>
</evidence>
<reference evidence="2 3" key="1">
    <citation type="submission" date="2018-03" db="EMBL/GenBank/DDBJ databases">
        <title>A gene transfer event suggests a long-term partnership between eustigmatophyte algae and a novel lineage of endosymbiotic bacteria.</title>
        <authorList>
            <person name="Yurchenko T."/>
            <person name="Sevcikova T."/>
            <person name="Pribyl P."/>
            <person name="El Karkouri K."/>
            <person name="Klimes V."/>
            <person name="Amaral R."/>
            <person name="Zbrankova V."/>
            <person name="Kim E."/>
            <person name="Raoult D."/>
            <person name="Santos L.M.A."/>
            <person name="Elias M."/>
        </authorList>
    </citation>
    <scope>NUCLEOTIDE SEQUENCE [LARGE SCALE GENOMIC DNA]</scope>
    <source>
        <strain evidence="2">CCALA 838</strain>
    </source>
</reference>
<dbReference type="KEGG" id="ptc:phytr_9820"/>
<sequence>MLEHYYGYEFLYNDYKDIKDSIRQLEEVMPKLRDNTKALQDFELPDRPIFKNILHDLRKTDVIFREIQPTLKQYIGQNGNGSSRNSISSSINKVCSLIENYQKKAHEYLGDLIDSFFNLDTEEDYSHLLEELHNSQEYFDDASLLRDTALKMCDSQFREEHGISESDAVKIFAGSTGQLSTLGEDTTDIIQQYNL</sequence>
<keyword evidence="1" id="KW-0175">Coiled coil</keyword>